<dbReference type="AlphaFoldDB" id="A0A438MMJ1"/>
<dbReference type="PROSITE" id="PS51257">
    <property type="entry name" value="PROKAR_LIPOPROTEIN"/>
    <property type="match status" value="1"/>
</dbReference>
<comment type="caution">
    <text evidence="2">The sequence shown here is derived from an EMBL/GenBank/DDBJ whole genome shotgun (WGS) entry which is preliminary data.</text>
</comment>
<keyword evidence="3" id="KW-1185">Reference proteome</keyword>
<evidence type="ECO:0000256" key="1">
    <source>
        <dbReference type="SAM" id="SignalP"/>
    </source>
</evidence>
<keyword evidence="1" id="KW-0732">Signal</keyword>
<name>A0A438MMJ1_9ACTN</name>
<organism evidence="2 3">
    <name type="scientific">Nonomuraea polychroma</name>
    <dbReference type="NCBI Taxonomy" id="46176"/>
    <lineage>
        <taxon>Bacteria</taxon>
        <taxon>Bacillati</taxon>
        <taxon>Actinomycetota</taxon>
        <taxon>Actinomycetes</taxon>
        <taxon>Streptosporangiales</taxon>
        <taxon>Streptosporangiaceae</taxon>
        <taxon>Nonomuraea</taxon>
    </lineage>
</organism>
<feature type="signal peptide" evidence="1">
    <location>
        <begin position="1"/>
        <end position="23"/>
    </location>
</feature>
<dbReference type="EMBL" id="SAUN01000001">
    <property type="protein sequence ID" value="RVX46891.1"/>
    <property type="molecule type" value="Genomic_DNA"/>
</dbReference>
<evidence type="ECO:0000313" key="3">
    <source>
        <dbReference type="Proteomes" id="UP000284824"/>
    </source>
</evidence>
<dbReference type="Proteomes" id="UP000284824">
    <property type="component" value="Unassembled WGS sequence"/>
</dbReference>
<feature type="chain" id="PRO_5019027810" evidence="1">
    <location>
        <begin position="24"/>
        <end position="358"/>
    </location>
</feature>
<evidence type="ECO:0000313" key="2">
    <source>
        <dbReference type="EMBL" id="RVX46891.1"/>
    </source>
</evidence>
<protein>
    <submittedName>
        <fullName evidence="2">Uncharacterized protein</fullName>
    </submittedName>
</protein>
<reference evidence="2 3" key="1">
    <citation type="submission" date="2019-01" db="EMBL/GenBank/DDBJ databases">
        <title>Sequencing the genomes of 1000 actinobacteria strains.</title>
        <authorList>
            <person name="Klenk H.-P."/>
        </authorList>
    </citation>
    <scope>NUCLEOTIDE SEQUENCE [LARGE SCALE GENOMIC DNA]</scope>
    <source>
        <strain evidence="2 3">DSM 43925</strain>
    </source>
</reference>
<accession>A0A438MMJ1</accession>
<gene>
    <name evidence="2" type="ORF">EDD27_9804</name>
</gene>
<sequence length="358" mass="39318">MISRLALTALMLLASCTPPPASAKRHATPEPLIISSHWKRALDRRFSRIGDIVAPDTKAAWVVGSWHAAEDQPAHGRIGRWDDSRWQVQRLGEDRSFWTVDASGPRNVWMAGGRGAVRRWDGERYHDSQPAGPDYHALDLAVDGRRAVLTSTTWNAGDPVAVVSWDGERVTKTFVDFGFRAVAAGQGHTWIAGVRKGDKCGPDQPMVSHRAPGDRGFHPVSVPGDGALAALAYDSPSNVWAVGRTGDACGRDNRPLILHWDGRSWQKATLPDWTGKLTTVGASGREVWAAGVDEKTRPWQVMTLHFDGSRWTREYVMVGNAEDEDVVTSVRLARVPGTSRMWLAGSLNDAAGFVYRSR</sequence>
<proteinExistence type="predicted"/>